<dbReference type="EMBL" id="JARQBJ010000003">
    <property type="protein sequence ID" value="MDT2810477.1"/>
    <property type="molecule type" value="Genomic_DNA"/>
</dbReference>
<gene>
    <name evidence="1" type="ORF">P7H43_08265</name>
</gene>
<protein>
    <submittedName>
        <fullName evidence="1">Uncharacterized protein</fullName>
    </submittedName>
</protein>
<organism evidence="1 2">
    <name type="scientific">Enterococcus asini</name>
    <dbReference type="NCBI Taxonomy" id="57732"/>
    <lineage>
        <taxon>Bacteria</taxon>
        <taxon>Bacillati</taxon>
        <taxon>Bacillota</taxon>
        <taxon>Bacilli</taxon>
        <taxon>Lactobacillales</taxon>
        <taxon>Enterococcaceae</taxon>
        <taxon>Enterococcus</taxon>
    </lineage>
</organism>
<dbReference type="Proteomes" id="UP001256711">
    <property type="component" value="Unassembled WGS sequence"/>
</dbReference>
<name>A0AAW8U1B6_9ENTE</name>
<evidence type="ECO:0000313" key="1">
    <source>
        <dbReference type="EMBL" id="MDT2810477.1"/>
    </source>
</evidence>
<dbReference type="RefSeq" id="WP_010754817.1">
    <property type="nucleotide sequence ID" value="NZ_JADMDV010000004.1"/>
</dbReference>
<evidence type="ECO:0000313" key="2">
    <source>
        <dbReference type="Proteomes" id="UP001256711"/>
    </source>
</evidence>
<proteinExistence type="predicted"/>
<reference evidence="1" key="1">
    <citation type="submission" date="2023-03" db="EMBL/GenBank/DDBJ databases">
        <authorList>
            <person name="Shen W."/>
            <person name="Cai J."/>
        </authorList>
    </citation>
    <scope>NUCLEOTIDE SEQUENCE</scope>
    <source>
        <strain evidence="1">B226-2</strain>
    </source>
</reference>
<comment type="caution">
    <text evidence="1">The sequence shown here is derived from an EMBL/GenBank/DDBJ whole genome shotgun (WGS) entry which is preliminary data.</text>
</comment>
<dbReference type="AlphaFoldDB" id="A0AAW8U1B6"/>
<dbReference type="GeneID" id="78364601"/>
<accession>A0AAW8U1B6</accession>
<sequence length="184" mass="20854">MHFITEQEIQQKHRQTPLETFYVSAESRLTPGARQYLLDHQIKILSGKEADTASTSNLGDTRLAEATLQATFQLLTLELQAAGLKAQAIDLKVAQRIFKLAELPAAIEQEEELEGFEEESECDWSQLTTADLVTPQGKILIKLQRSQVYAQLLMARVTDKQRQQVIHLIQLIEREKEQLIGANE</sequence>